<keyword evidence="10" id="KW-0157">Chromophore</keyword>
<evidence type="ECO:0000259" key="15">
    <source>
        <dbReference type="PROSITE" id="PS50110"/>
    </source>
</evidence>
<evidence type="ECO:0000256" key="6">
    <source>
        <dbReference type="ARBA" id="ARBA00022679"/>
    </source>
</evidence>
<keyword evidence="9" id="KW-0067">ATP-binding</keyword>
<name>A0A511XKH2_9PROT</name>
<evidence type="ECO:0000256" key="2">
    <source>
        <dbReference type="ARBA" id="ARBA00012438"/>
    </source>
</evidence>
<dbReference type="InterPro" id="IPR003018">
    <property type="entry name" value="GAF"/>
</dbReference>
<dbReference type="PROSITE" id="PS50110">
    <property type="entry name" value="RESPONSE_REGULATORY"/>
    <property type="match status" value="1"/>
</dbReference>
<keyword evidence="4 12" id="KW-0597">Phosphoprotein</keyword>
<dbReference type="SMART" id="SM00448">
    <property type="entry name" value="REC"/>
    <property type="match status" value="1"/>
</dbReference>
<dbReference type="InterPro" id="IPR035965">
    <property type="entry name" value="PAS-like_dom_sf"/>
</dbReference>
<evidence type="ECO:0000256" key="7">
    <source>
        <dbReference type="ARBA" id="ARBA00022741"/>
    </source>
</evidence>
<dbReference type="Pfam" id="PF00072">
    <property type="entry name" value="Response_reg"/>
    <property type="match status" value="1"/>
</dbReference>
<evidence type="ECO:0000256" key="3">
    <source>
        <dbReference type="ARBA" id="ARBA00022543"/>
    </source>
</evidence>
<dbReference type="Gene3D" id="3.30.450.270">
    <property type="match status" value="1"/>
</dbReference>
<feature type="domain" description="Response regulatory" evidence="15">
    <location>
        <begin position="736"/>
        <end position="847"/>
    </location>
</feature>
<dbReference type="SMART" id="SM00911">
    <property type="entry name" value="HWE_HK"/>
    <property type="match status" value="1"/>
</dbReference>
<dbReference type="Proteomes" id="UP000321746">
    <property type="component" value="Unassembled WGS sequence"/>
</dbReference>
<keyword evidence="5" id="KW-0716">Sensory transduction</keyword>
<dbReference type="GO" id="GO:0009584">
    <property type="term" value="P:detection of visible light"/>
    <property type="evidence" value="ECO:0007669"/>
    <property type="project" value="InterPro"/>
</dbReference>
<dbReference type="Gene3D" id="3.40.50.2300">
    <property type="match status" value="1"/>
</dbReference>
<dbReference type="Pfam" id="PF01590">
    <property type="entry name" value="GAF"/>
    <property type="match status" value="1"/>
</dbReference>
<dbReference type="InterPro" id="IPR013654">
    <property type="entry name" value="PAS_2"/>
</dbReference>
<keyword evidence="6" id="KW-0808">Transferase</keyword>
<dbReference type="AlphaFoldDB" id="A0A511XKH2"/>
<evidence type="ECO:0000256" key="4">
    <source>
        <dbReference type="ARBA" id="ARBA00022553"/>
    </source>
</evidence>
<sequence>MDIVEFGRSDLTAGDFAALSSPDVIQPRGCLLAFSLPALLLRRYSENAPAFLSDDTLSIGAPLEACVGTALLKDILSAMEESRQLGRPALLFDTAPPRSAAMDLAVHIAGDDLILEFEPAGQPGDSGRLISQLRMVIDRLRDKKELQTLFAAVVREIRDVSGYDRVMLYRFDRNGMPRVVAEAKRPDLSSFDGHYLSTEDISLLTSSHYRRTRVRVVADVIAQQIPLVEPGDLPPLDMSFAQLRGISLVARSYFVSRGVRGSMAISLIVDDTLWGMIACRHYEPRIVTLDERAIAKMIGEFVSLQIAALIRSQRLEVTTRAHALIEHFLHNAASRHDIPSYVRSQLSSLMSLVDCDDIAVWINQDWTQLRNTLSREATDTLVAEADVRARSEIWTTECLPAENPVLGLLIPEIAGLMIIPISPRPGDYMFVFRREVVRVINRPAIISLPTSPENINIPPQLTSMQGRADSWTIEDEEAAEQLRSALIEVMGAYRQQQLLERAEADTRQRMLNDELSHRVKNILAVVQSLVSRPPPPGRSLADHFIALRGRIAALATAHDQVSRASDGGLLRSLLEAELAPYRLQPGTITLYGPDLWVPGKALSIMTLLFHELATNAAKYGALSIREGRLTVTWTHNPETKMWDILWTETDGPPVKPASRTGFGSVLLDRAVSHELNGTASRDLRPEGAVIRVSIPEIFGSLASHPDAANKTEKTTAPKQPPGKNTPDPSNDLTSARILLVEDQLLIAMEVEETLHDFGVAEVITVSSVETGLEAIKARLPDAAILDVNLGGKTSVGLARRLRDANVPFIFATGYMDRTMIPDEFQDVTVIRKPYGPASVIAALGALLPPRDTTAGPASS</sequence>
<evidence type="ECO:0000313" key="17">
    <source>
        <dbReference type="Proteomes" id="UP000321746"/>
    </source>
</evidence>
<dbReference type="PANTHER" id="PTHR41523:SF7">
    <property type="entry name" value="HISTIDINE KINASE"/>
    <property type="match status" value="1"/>
</dbReference>
<evidence type="ECO:0000256" key="1">
    <source>
        <dbReference type="ARBA" id="ARBA00000085"/>
    </source>
</evidence>
<dbReference type="InterPro" id="IPR011102">
    <property type="entry name" value="Sig_transdc_His_kinase_HWE"/>
</dbReference>
<comment type="catalytic activity">
    <reaction evidence="1">
        <text>ATP + protein L-histidine = ADP + protein N-phospho-L-histidine.</text>
        <dbReference type="EC" id="2.7.13.3"/>
    </reaction>
</comment>
<keyword evidence="17" id="KW-1185">Reference proteome</keyword>
<dbReference type="SUPFAM" id="SSF55781">
    <property type="entry name" value="GAF domain-like"/>
    <property type="match status" value="2"/>
</dbReference>
<dbReference type="PANTHER" id="PTHR41523">
    <property type="entry name" value="TWO-COMPONENT SYSTEM SENSOR PROTEIN"/>
    <property type="match status" value="1"/>
</dbReference>
<keyword evidence="8 16" id="KW-0418">Kinase</keyword>
<evidence type="ECO:0000256" key="9">
    <source>
        <dbReference type="ARBA" id="ARBA00022840"/>
    </source>
</evidence>
<feature type="modified residue" description="4-aspartylphosphate" evidence="12">
    <location>
        <position position="786"/>
    </location>
</feature>
<dbReference type="OrthoDB" id="5287260at2"/>
<evidence type="ECO:0000256" key="11">
    <source>
        <dbReference type="ARBA" id="ARBA00023170"/>
    </source>
</evidence>
<feature type="region of interest" description="Disordered" evidence="13">
    <location>
        <begin position="703"/>
        <end position="732"/>
    </location>
</feature>
<feature type="domain" description="Phytochrome chromophore attachment site" evidence="14">
    <location>
        <begin position="145"/>
        <end position="304"/>
    </location>
</feature>
<reference evidence="16 17" key="1">
    <citation type="submission" date="2019-07" db="EMBL/GenBank/DDBJ databases">
        <title>Whole genome shotgun sequence of Acetobacter oeni NBRC 105207.</title>
        <authorList>
            <person name="Hosoyama A."/>
            <person name="Uohara A."/>
            <person name="Ohji S."/>
            <person name="Ichikawa N."/>
        </authorList>
    </citation>
    <scope>NUCLEOTIDE SEQUENCE [LARGE SCALE GENOMIC DNA]</scope>
    <source>
        <strain evidence="16 17">NBRC 105207</strain>
    </source>
</reference>
<dbReference type="InterPro" id="IPR001789">
    <property type="entry name" value="Sig_transdc_resp-reg_receiver"/>
</dbReference>
<dbReference type="SUPFAM" id="SSF52172">
    <property type="entry name" value="CheY-like"/>
    <property type="match status" value="1"/>
</dbReference>
<dbReference type="SMART" id="SM00065">
    <property type="entry name" value="GAF"/>
    <property type="match status" value="1"/>
</dbReference>
<dbReference type="RefSeq" id="WP_146887997.1">
    <property type="nucleotide sequence ID" value="NZ_BJYG01000020.1"/>
</dbReference>
<gene>
    <name evidence="16" type="ORF">AOE01nite_16630</name>
</gene>
<dbReference type="Pfam" id="PF08446">
    <property type="entry name" value="PAS_2"/>
    <property type="match status" value="1"/>
</dbReference>
<dbReference type="EMBL" id="BJYG01000020">
    <property type="protein sequence ID" value="GEN63439.1"/>
    <property type="molecule type" value="Genomic_DNA"/>
</dbReference>
<dbReference type="GO" id="GO:0006355">
    <property type="term" value="P:regulation of DNA-templated transcription"/>
    <property type="evidence" value="ECO:0007669"/>
    <property type="project" value="InterPro"/>
</dbReference>
<keyword evidence="11" id="KW-0675">Receptor</keyword>
<dbReference type="Gene3D" id="3.30.450.40">
    <property type="match status" value="1"/>
</dbReference>
<dbReference type="Pfam" id="PF07536">
    <property type="entry name" value="HWE_HK"/>
    <property type="match status" value="1"/>
</dbReference>
<dbReference type="InterPro" id="IPR011006">
    <property type="entry name" value="CheY-like_superfamily"/>
</dbReference>
<organism evidence="16 17">
    <name type="scientific">Acetobacter oeni</name>
    <dbReference type="NCBI Taxonomy" id="304077"/>
    <lineage>
        <taxon>Bacteria</taxon>
        <taxon>Pseudomonadati</taxon>
        <taxon>Pseudomonadota</taxon>
        <taxon>Alphaproteobacteria</taxon>
        <taxon>Acetobacterales</taxon>
        <taxon>Acetobacteraceae</taxon>
        <taxon>Acetobacter</taxon>
    </lineage>
</organism>
<proteinExistence type="predicted"/>
<evidence type="ECO:0000256" key="8">
    <source>
        <dbReference type="ARBA" id="ARBA00022777"/>
    </source>
</evidence>
<dbReference type="InterPro" id="IPR043150">
    <property type="entry name" value="Phytochrome_PHY_sf"/>
</dbReference>
<keyword evidence="3" id="KW-0600">Photoreceptor protein</keyword>
<dbReference type="Pfam" id="PF00360">
    <property type="entry name" value="PHY"/>
    <property type="match status" value="1"/>
</dbReference>
<dbReference type="Gene3D" id="3.30.450.20">
    <property type="entry name" value="PAS domain"/>
    <property type="match status" value="1"/>
</dbReference>
<dbReference type="GO" id="GO:0009881">
    <property type="term" value="F:photoreceptor activity"/>
    <property type="evidence" value="ECO:0007669"/>
    <property type="project" value="UniProtKB-KW"/>
</dbReference>
<dbReference type="GO" id="GO:0004673">
    <property type="term" value="F:protein histidine kinase activity"/>
    <property type="evidence" value="ECO:0007669"/>
    <property type="project" value="UniProtKB-EC"/>
</dbReference>
<protein>
    <recommendedName>
        <fullName evidence="2">histidine kinase</fullName>
        <ecNumber evidence="2">2.7.13.3</ecNumber>
    </recommendedName>
</protein>
<dbReference type="GO" id="GO:0000160">
    <property type="term" value="P:phosphorelay signal transduction system"/>
    <property type="evidence" value="ECO:0007669"/>
    <property type="project" value="InterPro"/>
</dbReference>
<dbReference type="GO" id="GO:0005524">
    <property type="term" value="F:ATP binding"/>
    <property type="evidence" value="ECO:0007669"/>
    <property type="project" value="UniProtKB-KW"/>
</dbReference>
<keyword evidence="7" id="KW-0547">Nucleotide-binding</keyword>
<comment type="caution">
    <text evidence="16">The sequence shown here is derived from an EMBL/GenBank/DDBJ whole genome shotgun (WGS) entry which is preliminary data.</text>
</comment>
<dbReference type="SUPFAM" id="SSF55785">
    <property type="entry name" value="PYP-like sensor domain (PAS domain)"/>
    <property type="match status" value="1"/>
</dbReference>
<dbReference type="InterPro" id="IPR029016">
    <property type="entry name" value="GAF-like_dom_sf"/>
</dbReference>
<evidence type="ECO:0000256" key="12">
    <source>
        <dbReference type="PROSITE-ProRule" id="PRU00169"/>
    </source>
</evidence>
<evidence type="ECO:0000313" key="16">
    <source>
        <dbReference type="EMBL" id="GEN63439.1"/>
    </source>
</evidence>
<dbReference type="InterPro" id="IPR016132">
    <property type="entry name" value="Phyto_chromo_attachment"/>
</dbReference>
<evidence type="ECO:0000256" key="5">
    <source>
        <dbReference type="ARBA" id="ARBA00022606"/>
    </source>
</evidence>
<evidence type="ECO:0000259" key="14">
    <source>
        <dbReference type="PROSITE" id="PS50046"/>
    </source>
</evidence>
<dbReference type="PROSITE" id="PS50046">
    <property type="entry name" value="PHYTOCHROME_2"/>
    <property type="match status" value="1"/>
</dbReference>
<accession>A0A511XKH2</accession>
<evidence type="ECO:0000256" key="10">
    <source>
        <dbReference type="ARBA" id="ARBA00022991"/>
    </source>
</evidence>
<dbReference type="EC" id="2.7.13.3" evidence="2"/>
<evidence type="ECO:0000256" key="13">
    <source>
        <dbReference type="SAM" id="MobiDB-lite"/>
    </source>
</evidence>
<dbReference type="InterPro" id="IPR013515">
    <property type="entry name" value="Phytochrome_cen-reg"/>
</dbReference>